<protein>
    <submittedName>
        <fullName evidence="1">Uncharacterized protein</fullName>
    </submittedName>
</protein>
<dbReference type="EMBL" id="CP110509">
    <property type="protein sequence ID" value="WMB27875.1"/>
    <property type="molecule type" value="Genomic_DNA"/>
</dbReference>
<name>A0ABY9LG37_9STRE</name>
<evidence type="ECO:0000313" key="2">
    <source>
        <dbReference type="Proteomes" id="UP001238096"/>
    </source>
</evidence>
<sequence>MMGGVTIGNQNTFAETTSSLPLASEVGTNINELDFTFVVTGSKYSNTTSASESELV</sequence>
<evidence type="ECO:0000313" key="1">
    <source>
        <dbReference type="EMBL" id="WMB27875.1"/>
    </source>
</evidence>
<dbReference type="RefSeq" id="WP_306675785.1">
    <property type="nucleotide sequence ID" value="NZ_CP104407.1"/>
</dbReference>
<gene>
    <name evidence="1" type="ORF">N1496_07480</name>
</gene>
<organism evidence="1 2">
    <name type="scientific">Streptococcus didelphis</name>
    <dbReference type="NCBI Taxonomy" id="102886"/>
    <lineage>
        <taxon>Bacteria</taxon>
        <taxon>Bacillati</taxon>
        <taxon>Bacillota</taxon>
        <taxon>Bacilli</taxon>
        <taxon>Lactobacillales</taxon>
        <taxon>Streptococcaceae</taxon>
        <taxon>Streptococcus</taxon>
    </lineage>
</organism>
<dbReference type="PROSITE" id="PS00430">
    <property type="entry name" value="TONB_DEPENDENT_REC_1"/>
    <property type="match status" value="1"/>
</dbReference>
<dbReference type="InterPro" id="IPR010916">
    <property type="entry name" value="TonB_box_CS"/>
</dbReference>
<reference evidence="2" key="1">
    <citation type="submission" date="2022-10" db="EMBL/GenBank/DDBJ databases">
        <title>Streptococcus didelphis as causative of fatal infections in opossums (Didelphis albiventris).</title>
        <authorList>
            <person name="Breyer G.M."/>
            <person name="Da Silva M.E.R.J."/>
            <person name="Siqueira F.M."/>
        </authorList>
    </citation>
    <scope>NUCLEOTIDE SEQUENCE [LARGE SCALE GENOMIC DNA]</scope>
    <source>
        <strain evidence="2">LBVP101/21</strain>
    </source>
</reference>
<keyword evidence="2" id="KW-1185">Reference proteome</keyword>
<dbReference type="Proteomes" id="UP001238096">
    <property type="component" value="Chromosome"/>
</dbReference>
<proteinExistence type="predicted"/>
<accession>A0ABY9LG37</accession>